<evidence type="ECO:0000313" key="2">
    <source>
        <dbReference type="EMBL" id="KAJ8925563.1"/>
    </source>
</evidence>
<feature type="domain" description="Dynein attachment factor N-terminal" evidence="1">
    <location>
        <begin position="7"/>
        <end position="70"/>
    </location>
</feature>
<organism evidence="2 3">
    <name type="scientific">Exocentrus adspersus</name>
    <dbReference type="NCBI Taxonomy" id="1586481"/>
    <lineage>
        <taxon>Eukaryota</taxon>
        <taxon>Metazoa</taxon>
        <taxon>Ecdysozoa</taxon>
        <taxon>Arthropoda</taxon>
        <taxon>Hexapoda</taxon>
        <taxon>Insecta</taxon>
        <taxon>Pterygota</taxon>
        <taxon>Neoptera</taxon>
        <taxon>Endopterygota</taxon>
        <taxon>Coleoptera</taxon>
        <taxon>Polyphaga</taxon>
        <taxon>Cucujiformia</taxon>
        <taxon>Chrysomeloidea</taxon>
        <taxon>Cerambycidae</taxon>
        <taxon>Lamiinae</taxon>
        <taxon>Acanthocinini</taxon>
        <taxon>Exocentrus</taxon>
    </lineage>
</organism>
<dbReference type="GO" id="GO:0005576">
    <property type="term" value="C:extracellular region"/>
    <property type="evidence" value="ECO:0007669"/>
    <property type="project" value="GOC"/>
</dbReference>
<sequence length="75" mass="8805">MSQNKSTSELYKELHSSIEQEKMYWIRNDAKVRAAVTSKSYDEFREIVAAAHLKPISKKDITEKKQLSWNKSKMN</sequence>
<dbReference type="AlphaFoldDB" id="A0AAV8WGU4"/>
<accession>A0AAV8WGU4</accession>
<dbReference type="EMBL" id="JANEYG010000001">
    <property type="protein sequence ID" value="KAJ8925563.1"/>
    <property type="molecule type" value="Genomic_DNA"/>
</dbReference>
<protein>
    <recommendedName>
        <fullName evidence="1">Dynein attachment factor N-terminal domain-containing protein</fullName>
    </recommendedName>
</protein>
<comment type="caution">
    <text evidence="2">The sequence shown here is derived from an EMBL/GenBank/DDBJ whole genome shotgun (WGS) entry which is preliminary data.</text>
</comment>
<keyword evidence="3" id="KW-1185">Reference proteome</keyword>
<reference evidence="2 3" key="1">
    <citation type="journal article" date="2023" name="Insect Mol. Biol.">
        <title>Genome sequencing provides insights into the evolution of gene families encoding plant cell wall-degrading enzymes in longhorned beetles.</title>
        <authorList>
            <person name="Shin N.R."/>
            <person name="Okamura Y."/>
            <person name="Kirsch R."/>
            <person name="Pauchet Y."/>
        </authorList>
    </citation>
    <scope>NUCLEOTIDE SEQUENCE [LARGE SCALE GENOMIC DNA]</scope>
    <source>
        <strain evidence="2">EAD_L_NR</strain>
    </source>
</reference>
<evidence type="ECO:0000313" key="3">
    <source>
        <dbReference type="Proteomes" id="UP001159042"/>
    </source>
</evidence>
<dbReference type="Proteomes" id="UP001159042">
    <property type="component" value="Unassembled WGS sequence"/>
</dbReference>
<dbReference type="PANTHER" id="PTHR28572:SF1">
    <property type="entry name" value="COILED-COIL DOMAIN-CONTAINING PROTEIN 103"/>
    <property type="match status" value="1"/>
</dbReference>
<evidence type="ECO:0000259" key="1">
    <source>
        <dbReference type="Pfam" id="PF15867"/>
    </source>
</evidence>
<dbReference type="GO" id="GO:0003351">
    <property type="term" value="P:epithelial cilium movement involved in extracellular fluid movement"/>
    <property type="evidence" value="ECO:0007669"/>
    <property type="project" value="TreeGrafter"/>
</dbReference>
<dbReference type="InterPro" id="IPR042422">
    <property type="entry name" value="CC103"/>
</dbReference>
<dbReference type="PANTHER" id="PTHR28572">
    <property type="entry name" value="COILED-COIL DOMAIN-CONTAINING PROTEIN 103"/>
    <property type="match status" value="1"/>
</dbReference>
<name>A0AAV8WGU4_9CUCU</name>
<dbReference type="GO" id="GO:0036159">
    <property type="term" value="P:inner dynein arm assembly"/>
    <property type="evidence" value="ECO:0007669"/>
    <property type="project" value="TreeGrafter"/>
</dbReference>
<dbReference type="Pfam" id="PF15867">
    <property type="entry name" value="Dynein_attach_N"/>
    <property type="match status" value="1"/>
</dbReference>
<proteinExistence type="predicted"/>
<dbReference type="GO" id="GO:0007368">
    <property type="term" value="P:determination of left/right symmetry"/>
    <property type="evidence" value="ECO:0007669"/>
    <property type="project" value="TreeGrafter"/>
</dbReference>
<dbReference type="InterPro" id="IPR031733">
    <property type="entry name" value="Dynein_attach_N"/>
</dbReference>
<dbReference type="GO" id="GO:0036157">
    <property type="term" value="C:outer dynein arm"/>
    <property type="evidence" value="ECO:0007669"/>
    <property type="project" value="InterPro"/>
</dbReference>
<gene>
    <name evidence="2" type="ORF">NQ315_009403</name>
</gene>